<dbReference type="AlphaFoldDB" id="A0A1U1C2R7"/>
<proteinExistence type="predicted"/>
<evidence type="ECO:0000313" key="2">
    <source>
        <dbReference type="Proteomes" id="UP000190074"/>
    </source>
</evidence>
<organism evidence="1 2">
    <name type="scientific">Mycobacteroides abscessus subsp. massiliense</name>
    <dbReference type="NCBI Taxonomy" id="1962118"/>
    <lineage>
        <taxon>Bacteria</taxon>
        <taxon>Bacillati</taxon>
        <taxon>Actinomycetota</taxon>
        <taxon>Actinomycetes</taxon>
        <taxon>Mycobacteriales</taxon>
        <taxon>Mycobacteriaceae</taxon>
        <taxon>Mycobacteroides</taxon>
        <taxon>Mycobacteroides abscessus</taxon>
    </lineage>
</organism>
<dbReference type="EMBL" id="FVGW01000012">
    <property type="protein sequence ID" value="SKM69043.1"/>
    <property type="molecule type" value="Genomic_DNA"/>
</dbReference>
<reference evidence="1 2" key="1">
    <citation type="submission" date="2016-11" db="EMBL/GenBank/DDBJ databases">
        <authorList>
            <consortium name="Pathogen Informatics"/>
        </authorList>
    </citation>
    <scope>NUCLEOTIDE SEQUENCE [LARGE SCALE GENOMIC DNA]</scope>
    <source>
        <strain evidence="1 2">911</strain>
    </source>
</reference>
<dbReference type="Proteomes" id="UP000190074">
    <property type="component" value="Unassembled WGS sequence"/>
</dbReference>
<evidence type="ECO:0000313" key="1">
    <source>
        <dbReference type="EMBL" id="SKM69043.1"/>
    </source>
</evidence>
<name>A0A1U1C2R7_9MYCO</name>
<protein>
    <submittedName>
        <fullName evidence="1">Uncharacterized protein</fullName>
    </submittedName>
</protein>
<sequence>MSTRASCLRFAVTRAALGERVVYVCARRDSTRDAFLFAEKLAKRHFTQWVERIYCARWEQQIRFTSGGVVMFPNPQCRNYRGMSSDVLILEYGAEATGAATSLLGGAKTVHRATDTVPETDSEAKE</sequence>
<dbReference type="RefSeq" id="WP_074355722.1">
    <property type="nucleotide sequence ID" value="NZ_FVGW01000012.1"/>
</dbReference>
<accession>A0A1U1C2R7</accession>
<gene>
    <name evidence="1" type="ORF">SAMEA2259716_04803</name>
</gene>